<dbReference type="InterPro" id="IPR010791">
    <property type="entry name" value="AttH_dom"/>
</dbReference>
<evidence type="ECO:0000259" key="1">
    <source>
        <dbReference type="Pfam" id="PF07143"/>
    </source>
</evidence>
<dbReference type="Pfam" id="PF17186">
    <property type="entry name" value="Lipocalin_9"/>
    <property type="match status" value="1"/>
</dbReference>
<dbReference type="EMBL" id="CADIKH010000018">
    <property type="protein sequence ID" value="CAB3761468.1"/>
    <property type="molecule type" value="Genomic_DNA"/>
</dbReference>
<accession>A0A6J5E4R2</accession>
<keyword evidence="3" id="KW-1185">Reference proteome</keyword>
<dbReference type="Gene3D" id="2.40.370.10">
    <property type="entry name" value="AttH-like domain"/>
    <property type="match status" value="2"/>
</dbReference>
<reference evidence="2 3" key="1">
    <citation type="submission" date="2020-04" db="EMBL/GenBank/DDBJ databases">
        <authorList>
            <person name="De Canck E."/>
        </authorList>
    </citation>
    <scope>NUCLEOTIDE SEQUENCE [LARGE SCALE GENOMIC DNA]</scope>
    <source>
        <strain evidence="2 3">LMG 29542</strain>
    </source>
</reference>
<sequence>MPCAPYATTGETMKRRTFLRLPRALAAWLPFIPLAPLLPLMRPLRAQADVPDYPPVTPGRTLVFPRDFGAHSPYRTEWWYATGWLFTADHTALGFQVTFFRSRPALDDADPSRFAPRQLLFANVAISDPHVGKLQHDQRSARTGFGLAQASETDTNVQIGTWSLTRNARDGRYQVDIGAADFAMAFAMQPTQPVLLNGAQGYSRKGPLASEASYYYSEPALRVTGTLTRHRASDRKPEAVHGVAWLDHEWSSALLADDAVGWDWIGVNFDDGSVLTAFQIRDEAGGKLWAGGTLRSTDGPSETLAPDDVVFTPLRWWRSPHTDTRYPIAMRVDAGDLHLTLTPLLDDQEVDSRASTGEVYWEGAVAVTQTQDGAAGEDRIATPVARGYLELTGYVARLEL</sequence>
<evidence type="ECO:0000313" key="2">
    <source>
        <dbReference type="EMBL" id="CAB3761468.1"/>
    </source>
</evidence>
<gene>
    <name evidence="2" type="ORF">LMG29542_04088</name>
</gene>
<dbReference type="PANTHER" id="PTHR38591">
    <property type="entry name" value="HYDROLASE"/>
    <property type="match status" value="1"/>
</dbReference>
<feature type="domain" description="AttH" evidence="1">
    <location>
        <begin position="76"/>
        <end position="252"/>
    </location>
</feature>
<dbReference type="AlphaFoldDB" id="A0A6J5E4R2"/>
<organism evidence="2 3">
    <name type="scientific">Paraburkholderia humisilvae</name>
    <dbReference type="NCBI Taxonomy" id="627669"/>
    <lineage>
        <taxon>Bacteria</taxon>
        <taxon>Pseudomonadati</taxon>
        <taxon>Pseudomonadota</taxon>
        <taxon>Betaproteobacteria</taxon>
        <taxon>Burkholderiales</taxon>
        <taxon>Burkholderiaceae</taxon>
        <taxon>Paraburkholderia</taxon>
    </lineage>
</organism>
<dbReference type="Proteomes" id="UP000494363">
    <property type="component" value="Unassembled WGS sequence"/>
</dbReference>
<evidence type="ECO:0000313" key="3">
    <source>
        <dbReference type="Proteomes" id="UP000494363"/>
    </source>
</evidence>
<dbReference type="SUPFAM" id="SSF159245">
    <property type="entry name" value="AttH-like"/>
    <property type="match status" value="1"/>
</dbReference>
<dbReference type="PANTHER" id="PTHR38591:SF1">
    <property type="entry name" value="BLL1000 PROTEIN"/>
    <property type="match status" value="1"/>
</dbReference>
<name>A0A6J5E4R2_9BURK</name>
<dbReference type="InterPro" id="IPR023374">
    <property type="entry name" value="AttH-like_dom_sf"/>
</dbReference>
<protein>
    <recommendedName>
        <fullName evidence="1">AttH domain-containing protein</fullName>
    </recommendedName>
</protein>
<proteinExistence type="predicted"/>
<dbReference type="Pfam" id="PF07143">
    <property type="entry name" value="CrtC"/>
    <property type="match status" value="1"/>
</dbReference>